<name>A0A6A9UWH0_9ACTN</name>
<keyword evidence="2" id="KW-0012">Acyltransferase</keyword>
<evidence type="ECO:0000313" key="4">
    <source>
        <dbReference type="EMBL" id="MVA77058.1"/>
    </source>
</evidence>
<accession>A0A6A9UWH0</accession>
<organism evidence="4 5">
    <name type="scientific">Auraticoccus cholistanensis</name>
    <dbReference type="NCBI Taxonomy" id="2656650"/>
    <lineage>
        <taxon>Bacteria</taxon>
        <taxon>Bacillati</taxon>
        <taxon>Actinomycetota</taxon>
        <taxon>Actinomycetes</taxon>
        <taxon>Propionibacteriales</taxon>
        <taxon>Propionibacteriaceae</taxon>
        <taxon>Auraticoccus</taxon>
    </lineage>
</organism>
<evidence type="ECO:0000259" key="3">
    <source>
        <dbReference type="PROSITE" id="PS51186"/>
    </source>
</evidence>
<gene>
    <name evidence="4" type="ORF">GC722_13630</name>
</gene>
<protein>
    <submittedName>
        <fullName evidence="4">GNAT family N-acetyltransferase</fullName>
    </submittedName>
</protein>
<evidence type="ECO:0000313" key="5">
    <source>
        <dbReference type="Proteomes" id="UP000435304"/>
    </source>
</evidence>
<dbReference type="PANTHER" id="PTHR43877">
    <property type="entry name" value="AMINOALKYLPHOSPHONATE N-ACETYLTRANSFERASE-RELATED-RELATED"/>
    <property type="match status" value="1"/>
</dbReference>
<dbReference type="SUPFAM" id="SSF55729">
    <property type="entry name" value="Acyl-CoA N-acyltransferases (Nat)"/>
    <property type="match status" value="1"/>
</dbReference>
<sequence>MRRSAGSRTRVRGGGAVVERSEVLVRPAEPADAEAVARVHTLGWQRGYAGLLPQDYLDALPLAAAEERWRTQLRREDRTTDELVAVVGGRVRGIAVVGPAADPDAPADGSRGELFVLYVHPEHWGGGLGHALHERALQRLRQRGFTSATLWVLRGNERAARFYRRRGWTDDRLLRTDDRGEVVLHERRLARDLSDAPPPRT</sequence>
<dbReference type="PROSITE" id="PS51186">
    <property type="entry name" value="GNAT"/>
    <property type="match status" value="1"/>
</dbReference>
<dbReference type="InterPro" id="IPR050832">
    <property type="entry name" value="Bact_Acetyltransf"/>
</dbReference>
<proteinExistence type="predicted"/>
<keyword evidence="5" id="KW-1185">Reference proteome</keyword>
<dbReference type="Gene3D" id="3.40.630.30">
    <property type="match status" value="1"/>
</dbReference>
<evidence type="ECO:0000256" key="1">
    <source>
        <dbReference type="ARBA" id="ARBA00022679"/>
    </source>
</evidence>
<dbReference type="CDD" id="cd04301">
    <property type="entry name" value="NAT_SF"/>
    <property type="match status" value="1"/>
</dbReference>
<reference evidence="4 5" key="1">
    <citation type="submission" date="2019-12" db="EMBL/GenBank/DDBJ databases">
        <title>Auraticoccus cholistani sp. nov., an actinomycete isolated from soil of Cholistan desert.</title>
        <authorList>
            <person name="Cheema M.T."/>
        </authorList>
    </citation>
    <scope>NUCLEOTIDE SEQUENCE [LARGE SCALE GENOMIC DNA]</scope>
    <source>
        <strain evidence="4 5">F435</strain>
    </source>
</reference>
<feature type="domain" description="N-acetyltransferase" evidence="3">
    <location>
        <begin position="23"/>
        <end position="190"/>
    </location>
</feature>
<dbReference type="InterPro" id="IPR000182">
    <property type="entry name" value="GNAT_dom"/>
</dbReference>
<dbReference type="GO" id="GO:0016747">
    <property type="term" value="F:acyltransferase activity, transferring groups other than amino-acyl groups"/>
    <property type="evidence" value="ECO:0007669"/>
    <property type="project" value="InterPro"/>
</dbReference>
<dbReference type="AlphaFoldDB" id="A0A6A9UWH0"/>
<dbReference type="EMBL" id="WPCU01000010">
    <property type="protein sequence ID" value="MVA77058.1"/>
    <property type="molecule type" value="Genomic_DNA"/>
</dbReference>
<dbReference type="InterPro" id="IPR016181">
    <property type="entry name" value="Acyl_CoA_acyltransferase"/>
</dbReference>
<comment type="caution">
    <text evidence="4">The sequence shown here is derived from an EMBL/GenBank/DDBJ whole genome shotgun (WGS) entry which is preliminary data.</text>
</comment>
<dbReference type="Pfam" id="PF00583">
    <property type="entry name" value="Acetyltransf_1"/>
    <property type="match status" value="1"/>
</dbReference>
<dbReference type="Proteomes" id="UP000435304">
    <property type="component" value="Unassembled WGS sequence"/>
</dbReference>
<evidence type="ECO:0000256" key="2">
    <source>
        <dbReference type="ARBA" id="ARBA00023315"/>
    </source>
</evidence>
<keyword evidence="1 4" id="KW-0808">Transferase</keyword>